<accession>A0A2T0TDW0</accession>
<evidence type="ECO:0000313" key="4">
    <source>
        <dbReference type="EMBL" id="PRY43859.1"/>
    </source>
</evidence>
<dbReference type="Proteomes" id="UP000239494">
    <property type="component" value="Unassembled WGS sequence"/>
</dbReference>
<comment type="caution">
    <text evidence="4">The sequence shown here is derived from an EMBL/GenBank/DDBJ whole genome shotgun (WGS) entry which is preliminary data.</text>
</comment>
<keyword evidence="3" id="KW-0732">Signal</keyword>
<name>A0A2T0TDW0_9PSEU</name>
<reference evidence="4 5" key="1">
    <citation type="submission" date="2018-03" db="EMBL/GenBank/DDBJ databases">
        <title>Genomic Encyclopedia of Archaeal and Bacterial Type Strains, Phase II (KMG-II): from individual species to whole genera.</title>
        <authorList>
            <person name="Goeker M."/>
        </authorList>
    </citation>
    <scope>NUCLEOTIDE SEQUENCE [LARGE SCALE GENOMIC DNA]</scope>
    <source>
        <strain evidence="4 5">DSM 44720</strain>
    </source>
</reference>
<evidence type="ECO:0000313" key="5">
    <source>
        <dbReference type="Proteomes" id="UP000239494"/>
    </source>
</evidence>
<sequence>MRLNRLSGALAAAAVVGAAAACSSGGTGAPAGTSATGTDLKGQTVEVIGPWTSDEQKHFEEVLAAFKAKTGAEVTYTPAGDELPTLLQTRLQGGAPPSVAMVAQPGLLAQLAKAGSLKPLSAEVVKAVEDHNAPIWKSLGSVDGQLYGVYFKAANKSAVWYSQKAFDVVGAKPPATWEEFISTGKSVVDTGQAAVSVAGADGWTLTDWFENVYLRSAGPENYDKLSKHEIPWTDPSVKKALEVLGQLFGDQRLIAGGAPGALQTEFPKSVINVFDDQPKAAMVFEADFVAGVITANTKAKVGEDAKFFPFPSVGGSKPAVVAGGDVAVALKDDAATKELMRFLASPEAGTVWAELGGYLSPNKDIAPDSYPDDVTRELAGQLVDAGDNVRFDMSDLAPSAFGGTKGGGEWKDLQDFLATPADLDGALARLEADAAKSFGK</sequence>
<evidence type="ECO:0000256" key="1">
    <source>
        <dbReference type="ARBA" id="ARBA00008520"/>
    </source>
</evidence>
<keyword evidence="2" id="KW-0813">Transport</keyword>
<proteinExistence type="inferred from homology"/>
<dbReference type="AlphaFoldDB" id="A0A2T0TDW0"/>
<dbReference type="PANTHER" id="PTHR43649:SF29">
    <property type="entry name" value="OSMOPROTECTIVE COMPOUNDS-BINDING PROTEIN GGTB"/>
    <property type="match status" value="1"/>
</dbReference>
<keyword evidence="5" id="KW-1185">Reference proteome</keyword>
<dbReference type="RefSeq" id="WP_106187371.1">
    <property type="nucleotide sequence ID" value="NZ_PVTF01000003.1"/>
</dbReference>
<gene>
    <name evidence="4" type="ORF">CLV43_103608</name>
</gene>
<dbReference type="PROSITE" id="PS51257">
    <property type="entry name" value="PROKAR_LIPOPROTEIN"/>
    <property type="match status" value="1"/>
</dbReference>
<dbReference type="Pfam" id="PF01547">
    <property type="entry name" value="SBP_bac_1"/>
    <property type="match status" value="1"/>
</dbReference>
<dbReference type="InterPro" id="IPR006059">
    <property type="entry name" value="SBP"/>
</dbReference>
<feature type="chain" id="PRO_5038662613" evidence="3">
    <location>
        <begin position="22"/>
        <end position="440"/>
    </location>
</feature>
<dbReference type="OrthoDB" id="8663148at2"/>
<dbReference type="EMBL" id="PVTF01000003">
    <property type="protein sequence ID" value="PRY43859.1"/>
    <property type="molecule type" value="Genomic_DNA"/>
</dbReference>
<dbReference type="PANTHER" id="PTHR43649">
    <property type="entry name" value="ARABINOSE-BINDING PROTEIN-RELATED"/>
    <property type="match status" value="1"/>
</dbReference>
<dbReference type="InterPro" id="IPR050490">
    <property type="entry name" value="Bact_solute-bd_prot1"/>
</dbReference>
<comment type="similarity">
    <text evidence="1">Belongs to the bacterial solute-binding protein 1 family.</text>
</comment>
<feature type="signal peptide" evidence="3">
    <location>
        <begin position="1"/>
        <end position="21"/>
    </location>
</feature>
<dbReference type="Gene3D" id="3.40.190.10">
    <property type="entry name" value="Periplasmic binding protein-like II"/>
    <property type="match status" value="2"/>
</dbReference>
<evidence type="ECO:0000256" key="3">
    <source>
        <dbReference type="SAM" id="SignalP"/>
    </source>
</evidence>
<organism evidence="4 5">
    <name type="scientific">Umezawaea tangerina</name>
    <dbReference type="NCBI Taxonomy" id="84725"/>
    <lineage>
        <taxon>Bacteria</taxon>
        <taxon>Bacillati</taxon>
        <taxon>Actinomycetota</taxon>
        <taxon>Actinomycetes</taxon>
        <taxon>Pseudonocardiales</taxon>
        <taxon>Pseudonocardiaceae</taxon>
        <taxon>Umezawaea</taxon>
    </lineage>
</organism>
<protein>
    <submittedName>
        <fullName evidence="4">Carbohydrate ABC transporter substrate-binding protein (CUT1 family)</fullName>
    </submittedName>
</protein>
<evidence type="ECO:0000256" key="2">
    <source>
        <dbReference type="ARBA" id="ARBA00022448"/>
    </source>
</evidence>
<dbReference type="SUPFAM" id="SSF53850">
    <property type="entry name" value="Periplasmic binding protein-like II"/>
    <property type="match status" value="1"/>
</dbReference>